<dbReference type="GeneID" id="14212704"/>
<evidence type="ECO:0000259" key="1">
    <source>
        <dbReference type="PROSITE" id="PS50835"/>
    </source>
</evidence>
<dbReference type="HOGENOM" id="CLU_143937_1_0_2"/>
<dbReference type="RefSeq" id="WP_015233046.1">
    <property type="nucleotide sequence ID" value="NC_019791.1"/>
</dbReference>
<name>L0ACK3_CALLD</name>
<keyword evidence="3" id="KW-1185">Reference proteome</keyword>
<dbReference type="InParanoid" id="L0ACK3"/>
<dbReference type="InterPro" id="IPR007110">
    <property type="entry name" value="Ig-like_dom"/>
</dbReference>
<dbReference type="AlphaFoldDB" id="L0ACK3"/>
<dbReference type="KEGG" id="clg:Calag_1444"/>
<evidence type="ECO:0000313" key="3">
    <source>
        <dbReference type="Proteomes" id="UP000010469"/>
    </source>
</evidence>
<dbReference type="EMBL" id="CP003378">
    <property type="protein sequence ID" value="AFZ71149.1"/>
    <property type="molecule type" value="Genomic_DNA"/>
</dbReference>
<feature type="domain" description="Ig-like" evidence="1">
    <location>
        <begin position="91"/>
        <end position="137"/>
    </location>
</feature>
<reference evidence="3" key="1">
    <citation type="submission" date="2012-03" db="EMBL/GenBank/DDBJ databases">
        <title>Complete genome of Caldisphaera lagunensis DSM 15908.</title>
        <authorList>
            <person name="Lucas S."/>
            <person name="Copeland A."/>
            <person name="Lapidus A."/>
            <person name="Glavina del Rio T."/>
            <person name="Dalin E."/>
            <person name="Tice H."/>
            <person name="Bruce D."/>
            <person name="Goodwin L."/>
            <person name="Pitluck S."/>
            <person name="Peters L."/>
            <person name="Mikhailova N."/>
            <person name="Teshima H."/>
            <person name="Kyrpides N."/>
            <person name="Mavromatis K."/>
            <person name="Ivanova N."/>
            <person name="Brettin T."/>
            <person name="Detter J.C."/>
            <person name="Han C."/>
            <person name="Larimer F."/>
            <person name="Land M."/>
            <person name="Hauser L."/>
            <person name="Markowitz V."/>
            <person name="Cheng J.-F."/>
            <person name="Hugenholtz P."/>
            <person name="Woyke T."/>
            <person name="Wu D."/>
            <person name="Spring S."/>
            <person name="Schroeder M."/>
            <person name="Brambilla E."/>
            <person name="Klenk H.-P."/>
            <person name="Eisen J.A."/>
        </authorList>
    </citation>
    <scope>NUCLEOTIDE SEQUENCE [LARGE SCALE GENOMIC DNA]</scope>
    <source>
        <strain evidence="3">DSM 15908 / JCM 11604 / IC-154</strain>
    </source>
</reference>
<dbReference type="STRING" id="1056495.Calag_1444"/>
<dbReference type="PROSITE" id="PS50835">
    <property type="entry name" value="IG_LIKE"/>
    <property type="match status" value="1"/>
</dbReference>
<proteinExistence type="predicted"/>
<organism evidence="2 3">
    <name type="scientific">Caldisphaera lagunensis (strain DSM 15908 / JCM 11604 / ANMR 0165 / IC-154)</name>
    <dbReference type="NCBI Taxonomy" id="1056495"/>
    <lineage>
        <taxon>Archaea</taxon>
        <taxon>Thermoproteota</taxon>
        <taxon>Thermoprotei</taxon>
        <taxon>Acidilobales</taxon>
        <taxon>Caldisphaeraceae</taxon>
        <taxon>Caldisphaera</taxon>
    </lineage>
</organism>
<sequence>MGSELEKPNEPPSCKIKVYDGYIDIINILNEIKEKIYLYNTEISKKSYYLKPVHKVYKTKADKKKIIYEYYGRYWWKRINKKFIYSGIAKPKFLPNPPENPLEGLSIVREGNDVILDCSLYEKFKWIFKDRKVERTW</sequence>
<protein>
    <recommendedName>
        <fullName evidence="1">Ig-like domain-containing protein</fullName>
    </recommendedName>
</protein>
<evidence type="ECO:0000313" key="2">
    <source>
        <dbReference type="EMBL" id="AFZ71149.1"/>
    </source>
</evidence>
<accession>L0ACK3</accession>
<gene>
    <name evidence="2" type="ordered locus">Calag_1444</name>
</gene>
<dbReference type="eggNOG" id="arCOG05941">
    <property type="taxonomic scope" value="Archaea"/>
</dbReference>
<dbReference type="Proteomes" id="UP000010469">
    <property type="component" value="Chromosome"/>
</dbReference>